<dbReference type="Gene3D" id="3.30.420.390">
    <property type="match status" value="1"/>
</dbReference>
<proteinExistence type="predicted"/>
<reference evidence="2" key="1">
    <citation type="submission" date="2015-11" db="EMBL/GenBank/DDBJ databases">
        <title>De novo transcriptome assembly of four potential Pierce s Disease insect vectors from Arizona vineyards.</title>
        <authorList>
            <person name="Tassone E.E."/>
        </authorList>
    </citation>
    <scope>NUCLEOTIDE SEQUENCE</scope>
</reference>
<dbReference type="GO" id="GO:0008408">
    <property type="term" value="F:3'-5' exonuclease activity"/>
    <property type="evidence" value="ECO:0007669"/>
    <property type="project" value="TreeGrafter"/>
</dbReference>
<accession>A0A1B6LTH7</accession>
<gene>
    <name evidence="2" type="ORF">g.357</name>
</gene>
<dbReference type="InterPro" id="IPR041336">
    <property type="entry name" value="DNApol_Exo"/>
</dbReference>
<organism evidence="2">
    <name type="scientific">Graphocephala atropunctata</name>
    <dbReference type="NCBI Taxonomy" id="36148"/>
    <lineage>
        <taxon>Eukaryota</taxon>
        <taxon>Metazoa</taxon>
        <taxon>Ecdysozoa</taxon>
        <taxon>Arthropoda</taxon>
        <taxon>Hexapoda</taxon>
        <taxon>Insecta</taxon>
        <taxon>Pterygota</taxon>
        <taxon>Neoptera</taxon>
        <taxon>Paraneoptera</taxon>
        <taxon>Hemiptera</taxon>
        <taxon>Auchenorrhyncha</taxon>
        <taxon>Membracoidea</taxon>
        <taxon>Cicadellidae</taxon>
        <taxon>Cicadellinae</taxon>
        <taxon>Cicadellini</taxon>
        <taxon>Graphocephala</taxon>
    </lineage>
</organism>
<evidence type="ECO:0000313" key="2">
    <source>
        <dbReference type="EMBL" id="JAT26990.1"/>
    </source>
</evidence>
<sequence>PEVWQMKEGWTKYTNEGFYSVAFPEEDALVFDVEVCCSEGQMPTLATAVSNQAWYAWVSSDLVRGSQSAGNNHYTLDRLIPLESNNGGKGIHLREKFKKPRMVIGHNVSYDRARVKEQYWIERT</sequence>
<feature type="non-terminal residue" evidence="2">
    <location>
        <position position="1"/>
    </location>
</feature>
<feature type="non-terminal residue" evidence="2">
    <location>
        <position position="124"/>
    </location>
</feature>
<dbReference type="GO" id="GO:0006264">
    <property type="term" value="P:mitochondrial DNA replication"/>
    <property type="evidence" value="ECO:0007669"/>
    <property type="project" value="TreeGrafter"/>
</dbReference>
<dbReference type="GO" id="GO:0005760">
    <property type="term" value="C:gamma DNA polymerase complex"/>
    <property type="evidence" value="ECO:0007669"/>
    <property type="project" value="InterPro"/>
</dbReference>
<feature type="domain" description="DNA mitochondrial polymerase exonuclease" evidence="1">
    <location>
        <begin position="1"/>
        <end position="124"/>
    </location>
</feature>
<dbReference type="PANTHER" id="PTHR10267:SF0">
    <property type="entry name" value="DNA POLYMERASE SUBUNIT GAMMA-1"/>
    <property type="match status" value="1"/>
</dbReference>
<name>A0A1B6LTH7_9HEMI</name>
<protein>
    <recommendedName>
        <fullName evidence="1">DNA mitochondrial polymerase exonuclease domain-containing protein</fullName>
    </recommendedName>
</protein>
<dbReference type="GO" id="GO:0003677">
    <property type="term" value="F:DNA binding"/>
    <property type="evidence" value="ECO:0007669"/>
    <property type="project" value="InterPro"/>
</dbReference>
<dbReference type="GO" id="GO:0003887">
    <property type="term" value="F:DNA-directed DNA polymerase activity"/>
    <property type="evidence" value="ECO:0007669"/>
    <property type="project" value="TreeGrafter"/>
</dbReference>
<dbReference type="EMBL" id="GEBQ01012987">
    <property type="protein sequence ID" value="JAT26990.1"/>
    <property type="molecule type" value="Transcribed_RNA"/>
</dbReference>
<dbReference type="InterPro" id="IPR002297">
    <property type="entry name" value="DNA-dir_DNA_pol_A_mt"/>
</dbReference>
<dbReference type="Pfam" id="PF18136">
    <property type="entry name" value="DNApol_Exo"/>
    <property type="match status" value="1"/>
</dbReference>
<dbReference type="PANTHER" id="PTHR10267">
    <property type="entry name" value="DNA POLYMERASE SUBUNIT GAMMA-1"/>
    <property type="match status" value="1"/>
</dbReference>
<evidence type="ECO:0000259" key="1">
    <source>
        <dbReference type="Pfam" id="PF18136"/>
    </source>
</evidence>
<dbReference type="AlphaFoldDB" id="A0A1B6LTH7"/>